<comment type="caution">
    <text evidence="4">The sequence shown here is derived from an EMBL/GenBank/DDBJ whole genome shotgun (WGS) entry which is preliminary data.</text>
</comment>
<dbReference type="SUPFAM" id="SSF52768">
    <property type="entry name" value="Arginase/deacetylase"/>
    <property type="match status" value="1"/>
</dbReference>
<dbReference type="InterPro" id="IPR000286">
    <property type="entry name" value="HDACs"/>
</dbReference>
<dbReference type="GO" id="GO:0141221">
    <property type="term" value="F:histone deacetylase activity, hydrolytic mechanism"/>
    <property type="evidence" value="ECO:0007669"/>
    <property type="project" value="UniProtKB-EC"/>
</dbReference>
<dbReference type="InterPro" id="IPR044150">
    <property type="entry name" value="HDAC_classIV"/>
</dbReference>
<dbReference type="PRINTS" id="PR01270">
    <property type="entry name" value="HDASUPER"/>
</dbReference>
<dbReference type="STRING" id="6689.A0A3R7QG81"/>
<evidence type="ECO:0000256" key="2">
    <source>
        <dbReference type="ARBA" id="ARBA00048287"/>
    </source>
</evidence>
<organism evidence="4 5">
    <name type="scientific">Penaeus vannamei</name>
    <name type="common">Whiteleg shrimp</name>
    <name type="synonym">Litopenaeus vannamei</name>
    <dbReference type="NCBI Taxonomy" id="6689"/>
    <lineage>
        <taxon>Eukaryota</taxon>
        <taxon>Metazoa</taxon>
        <taxon>Ecdysozoa</taxon>
        <taxon>Arthropoda</taxon>
        <taxon>Crustacea</taxon>
        <taxon>Multicrustacea</taxon>
        <taxon>Malacostraca</taxon>
        <taxon>Eumalacostraca</taxon>
        <taxon>Eucarida</taxon>
        <taxon>Decapoda</taxon>
        <taxon>Dendrobranchiata</taxon>
        <taxon>Penaeoidea</taxon>
        <taxon>Penaeidae</taxon>
        <taxon>Penaeus</taxon>
    </lineage>
</organism>
<dbReference type="OrthoDB" id="437693at2759"/>
<evidence type="ECO:0000256" key="1">
    <source>
        <dbReference type="ARBA" id="ARBA00022801"/>
    </source>
</evidence>
<dbReference type="Pfam" id="PF00850">
    <property type="entry name" value="Hist_deacetyl"/>
    <property type="match status" value="1"/>
</dbReference>
<dbReference type="PANTHER" id="PTHR10625">
    <property type="entry name" value="HISTONE DEACETYLASE HDAC1-RELATED"/>
    <property type="match status" value="1"/>
</dbReference>
<dbReference type="InterPro" id="IPR023801">
    <property type="entry name" value="His_deacetylse_dom"/>
</dbReference>
<proteinExistence type="predicted"/>
<dbReference type="Gene3D" id="3.40.800.20">
    <property type="entry name" value="Histone deacetylase domain"/>
    <property type="match status" value="1"/>
</dbReference>
<dbReference type="AlphaFoldDB" id="A0A3R7QG81"/>
<comment type="catalytic activity">
    <reaction evidence="2">
        <text>N(6)-acetyl-L-lysyl-[histone] + H2O = L-lysyl-[histone] + acetate</text>
        <dbReference type="Rhea" id="RHEA:58196"/>
        <dbReference type="Rhea" id="RHEA-COMP:9845"/>
        <dbReference type="Rhea" id="RHEA-COMP:11338"/>
        <dbReference type="ChEBI" id="CHEBI:15377"/>
        <dbReference type="ChEBI" id="CHEBI:29969"/>
        <dbReference type="ChEBI" id="CHEBI:30089"/>
        <dbReference type="ChEBI" id="CHEBI:61930"/>
        <dbReference type="EC" id="3.5.1.98"/>
    </reaction>
</comment>
<evidence type="ECO:0000313" key="5">
    <source>
        <dbReference type="Proteomes" id="UP000283509"/>
    </source>
</evidence>
<keyword evidence="5" id="KW-1185">Reference proteome</keyword>
<reference evidence="4 5" key="2">
    <citation type="submission" date="2019-01" db="EMBL/GenBank/DDBJ databases">
        <title>The decoding of complex shrimp genome reveals the adaptation for benthos swimmer, frequently molting mechanism and breeding impact on genome.</title>
        <authorList>
            <person name="Sun Y."/>
            <person name="Gao Y."/>
            <person name="Yu Y."/>
        </authorList>
    </citation>
    <scope>NUCLEOTIDE SEQUENCE [LARGE SCALE GENOMIC DNA]</scope>
    <source>
        <tissue evidence="4">Muscle</tissue>
    </source>
</reference>
<dbReference type="PANTHER" id="PTHR10625:SF19">
    <property type="entry name" value="HISTONE DEACETYLASE 12"/>
    <property type="match status" value="1"/>
</dbReference>
<feature type="domain" description="Histone deacetylase" evidence="3">
    <location>
        <begin position="63"/>
        <end position="325"/>
    </location>
</feature>
<keyword evidence="1" id="KW-0378">Hydrolase</keyword>
<sequence>MFACRGLRARKCFSKRLLTTLHGNPYHSVRDHLSEEELGQLQRVTRLPVIHHEGYVCPLPPNHRFQMMKFHHLYNILIRDGVIDQQKQVIEPQQVSREVAGTVHSRTYVDKFFDGCTSEQEQRVTGFKWTPGLASRVRYETGGTLLAGKVCLDRGLACSTGGGTHHAFPEYGSGYCLINDLAVTAYRLIESGLVTKVMIVDLDVHQGDGTAFIFQNRPDIFTLSLHCQNNFPLRKQESDLDVGLDVGLNDNGYMSILSEYLPFTIDEFHPDVILYDAGVDPHEKDQLGKLKLTDQGLYNRDMFVLKTAICRGIPVMTVIGGGYDEILALSARHSIIHRVATEVWNNYM</sequence>
<dbReference type="InterPro" id="IPR023696">
    <property type="entry name" value="Ureohydrolase_dom_sf"/>
</dbReference>
<dbReference type="CDD" id="cd09993">
    <property type="entry name" value="HDAC_classIV"/>
    <property type="match status" value="1"/>
</dbReference>
<evidence type="ECO:0000313" key="4">
    <source>
        <dbReference type="EMBL" id="ROT66422.1"/>
    </source>
</evidence>
<name>A0A3R7QG81_PENVA</name>
<dbReference type="InterPro" id="IPR037138">
    <property type="entry name" value="His_deacetylse_dom_sf"/>
</dbReference>
<protein>
    <submittedName>
        <fullName evidence="4">Class 4 HDAC protein</fullName>
    </submittedName>
</protein>
<dbReference type="GO" id="GO:0040029">
    <property type="term" value="P:epigenetic regulation of gene expression"/>
    <property type="evidence" value="ECO:0007669"/>
    <property type="project" value="TreeGrafter"/>
</dbReference>
<dbReference type="Proteomes" id="UP000283509">
    <property type="component" value="Unassembled WGS sequence"/>
</dbReference>
<dbReference type="EMBL" id="QCYY01002936">
    <property type="protein sequence ID" value="ROT66422.1"/>
    <property type="molecule type" value="Genomic_DNA"/>
</dbReference>
<evidence type="ECO:0000259" key="3">
    <source>
        <dbReference type="Pfam" id="PF00850"/>
    </source>
</evidence>
<gene>
    <name evidence="4" type="ORF">C7M84_015557</name>
</gene>
<accession>A0A3R7QG81</accession>
<reference evidence="4 5" key="1">
    <citation type="submission" date="2018-04" db="EMBL/GenBank/DDBJ databases">
        <authorList>
            <person name="Zhang X."/>
            <person name="Yuan J."/>
            <person name="Li F."/>
            <person name="Xiang J."/>
        </authorList>
    </citation>
    <scope>NUCLEOTIDE SEQUENCE [LARGE SCALE GENOMIC DNA]</scope>
    <source>
        <tissue evidence="4">Muscle</tissue>
    </source>
</reference>